<organism evidence="3 4">
    <name type="scientific">Kaistia dalseonensis</name>
    <dbReference type="NCBI Taxonomy" id="410840"/>
    <lineage>
        <taxon>Bacteria</taxon>
        <taxon>Pseudomonadati</taxon>
        <taxon>Pseudomonadota</taxon>
        <taxon>Alphaproteobacteria</taxon>
        <taxon>Hyphomicrobiales</taxon>
        <taxon>Kaistiaceae</taxon>
        <taxon>Kaistia</taxon>
    </lineage>
</organism>
<dbReference type="Gene3D" id="2.10.260.10">
    <property type="match status" value="1"/>
</dbReference>
<evidence type="ECO:0000259" key="2">
    <source>
        <dbReference type="PROSITE" id="PS51740"/>
    </source>
</evidence>
<dbReference type="Proteomes" id="UP001241603">
    <property type="component" value="Unassembled WGS sequence"/>
</dbReference>
<dbReference type="Pfam" id="PF04014">
    <property type="entry name" value="MazE_antitoxin"/>
    <property type="match status" value="1"/>
</dbReference>
<dbReference type="SMART" id="SM00966">
    <property type="entry name" value="SpoVT_AbrB"/>
    <property type="match status" value="1"/>
</dbReference>
<gene>
    <name evidence="3" type="ORF">QO014_003570</name>
</gene>
<sequence length="86" mass="9421">MELIVRISSKGQVTVPKVLRDKVGLRPGGEIDFGFENGVITLRPAPEEKRTQPTRGQRMVAALKGSATANRGMSTDELMRLLRGDD</sequence>
<dbReference type="InterPro" id="IPR007159">
    <property type="entry name" value="SpoVT-AbrB_dom"/>
</dbReference>
<dbReference type="SUPFAM" id="SSF89447">
    <property type="entry name" value="AbrB/MazE/MraZ-like"/>
    <property type="match status" value="1"/>
</dbReference>
<proteinExistence type="predicted"/>
<protein>
    <submittedName>
        <fullName evidence="3">AbrB family looped-hinge helix DNA binding protein</fullName>
    </submittedName>
</protein>
<evidence type="ECO:0000313" key="3">
    <source>
        <dbReference type="EMBL" id="MDQ0439169.1"/>
    </source>
</evidence>
<dbReference type="EMBL" id="JAUSVO010000005">
    <property type="protein sequence ID" value="MDQ0439169.1"/>
    <property type="molecule type" value="Genomic_DNA"/>
</dbReference>
<reference evidence="3 4" key="1">
    <citation type="submission" date="2023-07" db="EMBL/GenBank/DDBJ databases">
        <title>Genomic Encyclopedia of Type Strains, Phase IV (KMG-IV): sequencing the most valuable type-strain genomes for metagenomic binning, comparative biology and taxonomic classification.</title>
        <authorList>
            <person name="Goeker M."/>
        </authorList>
    </citation>
    <scope>NUCLEOTIDE SEQUENCE [LARGE SCALE GENOMIC DNA]</scope>
    <source>
        <strain evidence="3 4">B6-8</strain>
    </source>
</reference>
<dbReference type="NCBIfam" id="TIGR01439">
    <property type="entry name" value="lp_hng_hel_AbrB"/>
    <property type="match status" value="1"/>
</dbReference>
<comment type="caution">
    <text evidence="3">The sequence shown here is derived from an EMBL/GenBank/DDBJ whole genome shotgun (WGS) entry which is preliminary data.</text>
</comment>
<accession>A0ABU0HCD3</accession>
<keyword evidence="4" id="KW-1185">Reference proteome</keyword>
<dbReference type="PROSITE" id="PS51740">
    <property type="entry name" value="SPOVT_ABRB"/>
    <property type="match status" value="1"/>
</dbReference>
<evidence type="ECO:0000313" key="4">
    <source>
        <dbReference type="Proteomes" id="UP001241603"/>
    </source>
</evidence>
<dbReference type="InterPro" id="IPR037914">
    <property type="entry name" value="SpoVT-AbrB_sf"/>
</dbReference>
<keyword evidence="1" id="KW-0238">DNA-binding</keyword>
<feature type="domain" description="SpoVT-AbrB" evidence="2">
    <location>
        <begin position="2"/>
        <end position="47"/>
    </location>
</feature>
<name>A0ABU0HCD3_9HYPH</name>
<dbReference type="RefSeq" id="WP_266350067.1">
    <property type="nucleotide sequence ID" value="NZ_JAPKNG010000005.1"/>
</dbReference>
<evidence type="ECO:0000256" key="1">
    <source>
        <dbReference type="PROSITE-ProRule" id="PRU01076"/>
    </source>
</evidence>